<dbReference type="EMBL" id="CP159534">
    <property type="protein sequence ID" value="XCJ75066.1"/>
    <property type="molecule type" value="Genomic_DNA"/>
</dbReference>
<organism evidence="2">
    <name type="scientific">Streptomyces tabacisoli</name>
    <dbReference type="NCBI Taxonomy" id="3156398"/>
    <lineage>
        <taxon>Bacteria</taxon>
        <taxon>Bacillati</taxon>
        <taxon>Actinomycetota</taxon>
        <taxon>Actinomycetes</taxon>
        <taxon>Kitasatosporales</taxon>
        <taxon>Streptomycetaceae</taxon>
        <taxon>Streptomyces</taxon>
    </lineage>
</organism>
<dbReference type="AlphaFoldDB" id="A0AAU8J591"/>
<proteinExistence type="predicted"/>
<evidence type="ECO:0000256" key="1">
    <source>
        <dbReference type="SAM" id="MobiDB-lite"/>
    </source>
</evidence>
<gene>
    <name evidence="2" type="ORF">ABII15_36115</name>
</gene>
<name>A0AAU8J591_9ACTN</name>
<feature type="compositionally biased region" description="Basic and acidic residues" evidence="1">
    <location>
        <begin position="301"/>
        <end position="310"/>
    </location>
</feature>
<dbReference type="RefSeq" id="WP_353946501.1">
    <property type="nucleotide sequence ID" value="NZ_CP159534.1"/>
</dbReference>
<evidence type="ECO:0000313" key="2">
    <source>
        <dbReference type="EMBL" id="XCJ75066.1"/>
    </source>
</evidence>
<dbReference type="KEGG" id="stac:ABII15_36115"/>
<sequence length="310" mass="34497">MTEPAWITLSPHSHLGLTATVSDDDQEEAQDLLLDAGFSTGHPEYKYTLGTSQSDAVQQALEQLYTEVADHQVVIDDVDLGRPASVTAQVRKRAVHPARTNRLATATAAGERALAEWDAVSDSLCDGEGWPLDDRYGLRQQQRDAEMWAQFEPYLRQGPPLLAHAEASLPHLGPDERVAARWAYRLRVLRDALKGGTRVQGESEFVAEVLVPEHPHYQETWQRAIALRNAEGWHYALTWFEHADVLTEITQAERALAAEPTSPHRGPQRPEAARAWSPHALQHINAALESSSVRPAATRLFRGDTPPRSR</sequence>
<protein>
    <submittedName>
        <fullName evidence="2">Uncharacterized protein</fullName>
    </submittedName>
</protein>
<accession>A0AAU8J591</accession>
<reference evidence="2" key="1">
    <citation type="submission" date="2024-06" db="EMBL/GenBank/DDBJ databases">
        <title>Streptomyces sp. strain HUAS MG91 genome sequences.</title>
        <authorList>
            <person name="Mo P."/>
        </authorList>
    </citation>
    <scope>NUCLEOTIDE SEQUENCE</scope>
    <source>
        <strain evidence="2">HUAS MG91</strain>
    </source>
</reference>
<feature type="region of interest" description="Disordered" evidence="1">
    <location>
        <begin position="256"/>
        <end position="310"/>
    </location>
</feature>